<dbReference type="Proteomes" id="UP001586593">
    <property type="component" value="Unassembled WGS sequence"/>
</dbReference>
<comment type="caution">
    <text evidence="1">The sequence shown here is derived from an EMBL/GenBank/DDBJ whole genome shotgun (WGS) entry which is preliminary data.</text>
</comment>
<accession>A0ABR3VAP4</accession>
<evidence type="ECO:0000313" key="1">
    <source>
        <dbReference type="EMBL" id="KAL1838511.1"/>
    </source>
</evidence>
<proteinExistence type="predicted"/>
<organism evidence="1 2">
    <name type="scientific">Phialemonium thermophilum</name>
    <dbReference type="NCBI Taxonomy" id="223376"/>
    <lineage>
        <taxon>Eukaryota</taxon>
        <taxon>Fungi</taxon>
        <taxon>Dikarya</taxon>
        <taxon>Ascomycota</taxon>
        <taxon>Pezizomycotina</taxon>
        <taxon>Sordariomycetes</taxon>
        <taxon>Sordariomycetidae</taxon>
        <taxon>Cephalothecales</taxon>
        <taxon>Cephalothecaceae</taxon>
        <taxon>Phialemonium</taxon>
    </lineage>
</organism>
<keyword evidence="2" id="KW-1185">Reference proteome</keyword>
<protein>
    <submittedName>
        <fullName evidence="1">Uncharacterized protein</fullName>
    </submittedName>
</protein>
<reference evidence="1 2" key="1">
    <citation type="journal article" date="2024" name="Commun. Biol.">
        <title>Comparative genomic analysis of thermophilic fungi reveals convergent evolutionary adaptations and gene losses.</title>
        <authorList>
            <person name="Steindorff A.S."/>
            <person name="Aguilar-Pontes M.V."/>
            <person name="Robinson A.J."/>
            <person name="Andreopoulos B."/>
            <person name="LaButti K."/>
            <person name="Kuo A."/>
            <person name="Mondo S."/>
            <person name="Riley R."/>
            <person name="Otillar R."/>
            <person name="Haridas S."/>
            <person name="Lipzen A."/>
            <person name="Grimwood J."/>
            <person name="Schmutz J."/>
            <person name="Clum A."/>
            <person name="Reid I.D."/>
            <person name="Moisan M.C."/>
            <person name="Butler G."/>
            <person name="Nguyen T.T.M."/>
            <person name="Dewar K."/>
            <person name="Conant G."/>
            <person name="Drula E."/>
            <person name="Henrissat B."/>
            <person name="Hansel C."/>
            <person name="Singer S."/>
            <person name="Hutchinson M.I."/>
            <person name="de Vries R.P."/>
            <person name="Natvig D.O."/>
            <person name="Powell A.J."/>
            <person name="Tsang A."/>
            <person name="Grigoriev I.V."/>
        </authorList>
    </citation>
    <scope>NUCLEOTIDE SEQUENCE [LARGE SCALE GENOMIC DNA]</scope>
    <source>
        <strain evidence="1 2">ATCC 24622</strain>
    </source>
</reference>
<dbReference type="EMBL" id="JAZHXJ010002465">
    <property type="protein sequence ID" value="KAL1838511.1"/>
    <property type="molecule type" value="Genomic_DNA"/>
</dbReference>
<evidence type="ECO:0000313" key="2">
    <source>
        <dbReference type="Proteomes" id="UP001586593"/>
    </source>
</evidence>
<sequence length="89" mass="9929">MGGQGLPRHGLTQRCAAHQHTFCMAARFEGDCSSDALERCRRLLPLLSTSARYNTASASSSNIYRWRARELAGSILYDEIADIDNRNEP</sequence>
<name>A0ABR3VAP4_9PEZI</name>
<gene>
    <name evidence="1" type="ORF">VTK73DRAFT_4304</name>
</gene>